<keyword evidence="1" id="KW-0732">Signal</keyword>
<feature type="chain" id="PRO_5036942997" description="Transmembrane protein" evidence="1">
    <location>
        <begin position="22"/>
        <end position="71"/>
    </location>
</feature>
<evidence type="ECO:0000313" key="2">
    <source>
        <dbReference type="EMBL" id="KAG6724231.1"/>
    </source>
</evidence>
<organism evidence="2 3">
    <name type="scientific">Carya illinoinensis</name>
    <name type="common">Pecan</name>
    <dbReference type="NCBI Taxonomy" id="32201"/>
    <lineage>
        <taxon>Eukaryota</taxon>
        <taxon>Viridiplantae</taxon>
        <taxon>Streptophyta</taxon>
        <taxon>Embryophyta</taxon>
        <taxon>Tracheophyta</taxon>
        <taxon>Spermatophyta</taxon>
        <taxon>Magnoliopsida</taxon>
        <taxon>eudicotyledons</taxon>
        <taxon>Gunneridae</taxon>
        <taxon>Pentapetalae</taxon>
        <taxon>rosids</taxon>
        <taxon>fabids</taxon>
        <taxon>Fagales</taxon>
        <taxon>Juglandaceae</taxon>
        <taxon>Carya</taxon>
    </lineage>
</organism>
<feature type="signal peptide" evidence="1">
    <location>
        <begin position="1"/>
        <end position="21"/>
    </location>
</feature>
<sequence>MGLSRGKSVFIVLFFLTILFASPQLGAMRPLEGEEWREKARLLVLSLQKGTVRPPGPNPCTHIPRGGKGVC</sequence>
<accession>A0A922FKU4</accession>
<reference evidence="2" key="1">
    <citation type="submission" date="2021-01" db="EMBL/GenBank/DDBJ databases">
        <authorList>
            <person name="Lovell J.T."/>
            <person name="Bentley N."/>
            <person name="Bhattarai G."/>
            <person name="Jenkins J.W."/>
            <person name="Sreedasyam A."/>
            <person name="Alarcon Y."/>
            <person name="Bock C."/>
            <person name="Boston L."/>
            <person name="Carlson J."/>
            <person name="Cervantes K."/>
            <person name="Clermont K."/>
            <person name="Krom N."/>
            <person name="Kubenka K."/>
            <person name="Mamidi S."/>
            <person name="Mattison C."/>
            <person name="Monteros M."/>
            <person name="Pisani C."/>
            <person name="Plott C."/>
            <person name="Rajasekar S."/>
            <person name="Rhein H.S."/>
            <person name="Rohla C."/>
            <person name="Song M."/>
            <person name="Hilaire R.S."/>
            <person name="Shu S."/>
            <person name="Wells L."/>
            <person name="Wang X."/>
            <person name="Webber J."/>
            <person name="Heerema R.J."/>
            <person name="Klein P."/>
            <person name="Conner P."/>
            <person name="Grauke L."/>
            <person name="Grimwood J."/>
            <person name="Schmutz J."/>
            <person name="Randall J.J."/>
        </authorList>
    </citation>
    <scope>NUCLEOTIDE SEQUENCE</scope>
    <source>
        <tissue evidence="2">Leaf</tissue>
    </source>
</reference>
<evidence type="ECO:0000256" key="1">
    <source>
        <dbReference type="SAM" id="SignalP"/>
    </source>
</evidence>
<feature type="non-terminal residue" evidence="2">
    <location>
        <position position="71"/>
    </location>
</feature>
<dbReference type="AlphaFoldDB" id="A0A922FKU4"/>
<dbReference type="PANTHER" id="PTHR33592:SF20">
    <property type="match status" value="1"/>
</dbReference>
<evidence type="ECO:0008006" key="4">
    <source>
        <dbReference type="Google" id="ProtNLM"/>
    </source>
</evidence>
<protein>
    <recommendedName>
        <fullName evidence="4">Transmembrane protein</fullName>
    </recommendedName>
</protein>
<dbReference type="PANTHER" id="PTHR33592">
    <property type="entry name" value="TRANSMEMBRANE PROTEIN"/>
    <property type="match status" value="1"/>
</dbReference>
<dbReference type="Proteomes" id="UP000811246">
    <property type="component" value="Chromosome 3"/>
</dbReference>
<proteinExistence type="predicted"/>
<gene>
    <name evidence="2" type="ORF">I3842_03G249000</name>
</gene>
<comment type="caution">
    <text evidence="2">The sequence shown here is derived from an EMBL/GenBank/DDBJ whole genome shotgun (WGS) entry which is preliminary data.</text>
</comment>
<evidence type="ECO:0000313" key="3">
    <source>
        <dbReference type="Proteomes" id="UP000811246"/>
    </source>
</evidence>
<name>A0A922FKU4_CARIL</name>
<dbReference type="EMBL" id="CM031827">
    <property type="protein sequence ID" value="KAG6724231.1"/>
    <property type="molecule type" value="Genomic_DNA"/>
</dbReference>